<reference evidence="4" key="1">
    <citation type="submission" date="2020-02" db="EMBL/GenBank/DDBJ databases">
        <authorList>
            <person name="Meier V. D."/>
        </authorList>
    </citation>
    <scope>NUCLEOTIDE SEQUENCE</scope>
    <source>
        <strain evidence="4">AVDCRST_MAG93</strain>
    </source>
</reference>
<dbReference type="SUPFAM" id="SSF69593">
    <property type="entry name" value="Glycerol-3-phosphate (1)-acyltransferase"/>
    <property type="match status" value="1"/>
</dbReference>
<gene>
    <name evidence="4" type="ORF">AVDCRST_MAG93-425</name>
</gene>
<dbReference type="CDD" id="cd07989">
    <property type="entry name" value="LPLAT_AGPAT-like"/>
    <property type="match status" value="1"/>
</dbReference>
<keyword evidence="1 4" id="KW-0808">Transferase</keyword>
<dbReference type="EMBL" id="CADCTR010000139">
    <property type="protein sequence ID" value="CAA9220625.1"/>
    <property type="molecule type" value="Genomic_DNA"/>
</dbReference>
<dbReference type="GO" id="GO:0006654">
    <property type="term" value="P:phosphatidic acid biosynthetic process"/>
    <property type="evidence" value="ECO:0007669"/>
    <property type="project" value="TreeGrafter"/>
</dbReference>
<proteinExistence type="predicted"/>
<organism evidence="4">
    <name type="scientific">uncultured Chloroflexia bacterium</name>
    <dbReference type="NCBI Taxonomy" id="1672391"/>
    <lineage>
        <taxon>Bacteria</taxon>
        <taxon>Bacillati</taxon>
        <taxon>Chloroflexota</taxon>
        <taxon>Chloroflexia</taxon>
        <taxon>environmental samples</taxon>
    </lineage>
</organism>
<dbReference type="PANTHER" id="PTHR10434:SF11">
    <property type="entry name" value="1-ACYL-SN-GLYCEROL-3-PHOSPHATE ACYLTRANSFERASE"/>
    <property type="match status" value="1"/>
</dbReference>
<evidence type="ECO:0000256" key="1">
    <source>
        <dbReference type="ARBA" id="ARBA00022679"/>
    </source>
</evidence>
<accession>A0A6J4HF95</accession>
<evidence type="ECO:0000313" key="4">
    <source>
        <dbReference type="EMBL" id="CAA9220625.1"/>
    </source>
</evidence>
<dbReference type="AlphaFoldDB" id="A0A6J4HF95"/>
<name>A0A6J4HF95_9CHLR</name>
<dbReference type="GO" id="GO:0003841">
    <property type="term" value="F:1-acylglycerol-3-phosphate O-acyltransferase activity"/>
    <property type="evidence" value="ECO:0007669"/>
    <property type="project" value="UniProtKB-EC"/>
</dbReference>
<dbReference type="EC" id="2.3.1.51" evidence="4"/>
<dbReference type="Pfam" id="PF01553">
    <property type="entry name" value="Acyltransferase"/>
    <property type="match status" value="1"/>
</dbReference>
<feature type="domain" description="Phospholipid/glycerol acyltransferase" evidence="3">
    <location>
        <begin position="37"/>
        <end position="157"/>
    </location>
</feature>
<dbReference type="PANTHER" id="PTHR10434">
    <property type="entry name" value="1-ACYL-SN-GLYCEROL-3-PHOSPHATE ACYLTRANSFERASE"/>
    <property type="match status" value="1"/>
</dbReference>
<dbReference type="InterPro" id="IPR002123">
    <property type="entry name" value="Plipid/glycerol_acylTrfase"/>
</dbReference>
<keyword evidence="2 4" id="KW-0012">Acyltransferase</keyword>
<evidence type="ECO:0000256" key="2">
    <source>
        <dbReference type="ARBA" id="ARBA00023315"/>
    </source>
</evidence>
<sequence>MTLLRVLLCLLLLRPILFIAFGVNVRHAHRIPKVGPAIVVANHNSHLDTLVLMSLFPVDQLHAVRPVAAADYFTRNRVLRWLTEKLLHGIFISREQSQRSETYIKLSEALSAGNILILYPEGSRGEPERLSKFKMGITYLIERNPEVLVYPVFMHGLGKILPKNDWLPVPFLIDVFVGEPVRWSGDHQSFIRVLDRCIQDLAAEGHFSSWE</sequence>
<evidence type="ECO:0000259" key="3">
    <source>
        <dbReference type="SMART" id="SM00563"/>
    </source>
</evidence>
<protein>
    <submittedName>
        <fullName evidence="4">Acyl-CoA:1-acyl-sn-glycerol-3-phosphate acyltransferase</fullName>
        <ecNumber evidence="4">2.3.1.51</ecNumber>
    </submittedName>
</protein>
<dbReference type="SMART" id="SM00563">
    <property type="entry name" value="PlsC"/>
    <property type="match status" value="1"/>
</dbReference>